<evidence type="ECO:0000313" key="2">
    <source>
        <dbReference type="EMBL" id="KAG7537138.1"/>
    </source>
</evidence>
<dbReference type="AlphaFoldDB" id="A0A8T1XSQ8"/>
<evidence type="ECO:0000256" key="1">
    <source>
        <dbReference type="SAM" id="MobiDB-lite"/>
    </source>
</evidence>
<feature type="region of interest" description="Disordered" evidence="1">
    <location>
        <begin position="1"/>
        <end position="25"/>
    </location>
</feature>
<keyword evidence="3" id="KW-1185">Reference proteome</keyword>
<sequence length="117" mass="13258">MSSRCRPNPRVDAAPPPASSIHHHTPSTDFAFADLIEDHRIRLRKVLRRLEEIFTSQPDLLIDAAPPPASSIHHHTPSTDFAFADLIEDHRIRLRKVLRRLEEIFTSQPDLLIGSSA</sequence>
<organism evidence="2 3">
    <name type="scientific">Arabidopsis suecica</name>
    <name type="common">Swedish thale-cress</name>
    <name type="synonym">Cardaminopsis suecica</name>
    <dbReference type="NCBI Taxonomy" id="45249"/>
    <lineage>
        <taxon>Eukaryota</taxon>
        <taxon>Viridiplantae</taxon>
        <taxon>Streptophyta</taxon>
        <taxon>Embryophyta</taxon>
        <taxon>Tracheophyta</taxon>
        <taxon>Spermatophyta</taxon>
        <taxon>Magnoliopsida</taxon>
        <taxon>eudicotyledons</taxon>
        <taxon>Gunneridae</taxon>
        <taxon>Pentapetalae</taxon>
        <taxon>rosids</taxon>
        <taxon>malvids</taxon>
        <taxon>Brassicales</taxon>
        <taxon>Brassicaceae</taxon>
        <taxon>Camelineae</taxon>
        <taxon>Arabidopsis</taxon>
    </lineage>
</organism>
<accession>A0A8T1XSQ8</accession>
<gene>
    <name evidence="2" type="ORF">ISN44_As13g010610</name>
</gene>
<comment type="caution">
    <text evidence="2">The sequence shown here is derived from an EMBL/GenBank/DDBJ whole genome shotgun (WGS) entry which is preliminary data.</text>
</comment>
<name>A0A8T1XSQ8_ARASU</name>
<evidence type="ECO:0000313" key="3">
    <source>
        <dbReference type="Proteomes" id="UP000694251"/>
    </source>
</evidence>
<reference evidence="2 3" key="1">
    <citation type="submission" date="2020-12" db="EMBL/GenBank/DDBJ databases">
        <title>Concerted genomic and epigenomic changes stabilize Arabidopsis allopolyploids.</title>
        <authorList>
            <person name="Chen Z."/>
        </authorList>
    </citation>
    <scope>NUCLEOTIDE SEQUENCE [LARGE SCALE GENOMIC DNA]</scope>
    <source>
        <strain evidence="2">As9502</strain>
        <tissue evidence="2">Leaf</tissue>
    </source>
</reference>
<dbReference type="Proteomes" id="UP000694251">
    <property type="component" value="Chromosome 13"/>
</dbReference>
<proteinExistence type="predicted"/>
<protein>
    <submittedName>
        <fullName evidence="2">Uncharacterized protein</fullName>
    </submittedName>
</protein>
<dbReference type="EMBL" id="JAEFBJ010000013">
    <property type="protein sequence ID" value="KAG7537138.1"/>
    <property type="molecule type" value="Genomic_DNA"/>
</dbReference>